<comment type="caution">
    <text evidence="1">The sequence shown here is derived from an EMBL/GenBank/DDBJ whole genome shotgun (WGS) entry which is preliminary data.</text>
</comment>
<dbReference type="EMBL" id="LNZB01000031">
    <property type="protein sequence ID" value="KTD80430.1"/>
    <property type="molecule type" value="Genomic_DNA"/>
</dbReference>
<dbReference type="RefSeq" id="WP_019234669.1">
    <property type="nucleotide sequence ID" value="NZ_CAAAIQ010000008.1"/>
</dbReference>
<gene>
    <name evidence="1" type="ORF">Lwal_1127</name>
</gene>
<dbReference type="AlphaFoldDB" id="A0A0W1AGQ5"/>
<proteinExistence type="predicted"/>
<protein>
    <submittedName>
        <fullName evidence="1">Uncharacterized protein</fullName>
    </submittedName>
</protein>
<evidence type="ECO:0000313" key="2">
    <source>
        <dbReference type="Proteomes" id="UP000054729"/>
    </source>
</evidence>
<keyword evidence="2" id="KW-1185">Reference proteome</keyword>
<reference evidence="1 2" key="1">
    <citation type="submission" date="2015-11" db="EMBL/GenBank/DDBJ databases">
        <title>Genomic analysis of 38 Legionella species identifies large and diverse effector repertoires.</title>
        <authorList>
            <person name="Burstein D."/>
            <person name="Amaro F."/>
            <person name="Zusman T."/>
            <person name="Lifshitz Z."/>
            <person name="Cohen O."/>
            <person name="Gilbert J.A."/>
            <person name="Pupko T."/>
            <person name="Shuman H.A."/>
            <person name="Segal G."/>
        </authorList>
    </citation>
    <scope>NUCLEOTIDE SEQUENCE [LARGE SCALE GENOMIC DNA]</scope>
    <source>
        <strain evidence="1 2">ATCC 51914</strain>
    </source>
</reference>
<accession>A0A0W1AGQ5</accession>
<organism evidence="1 2">
    <name type="scientific">Legionella waltersii</name>
    <dbReference type="NCBI Taxonomy" id="66969"/>
    <lineage>
        <taxon>Bacteria</taxon>
        <taxon>Pseudomonadati</taxon>
        <taxon>Pseudomonadota</taxon>
        <taxon>Gammaproteobacteria</taxon>
        <taxon>Legionellales</taxon>
        <taxon>Legionellaceae</taxon>
        <taxon>Legionella</taxon>
    </lineage>
</organism>
<dbReference type="Proteomes" id="UP000054729">
    <property type="component" value="Unassembled WGS sequence"/>
</dbReference>
<name>A0A0W1AGQ5_9GAMM</name>
<evidence type="ECO:0000313" key="1">
    <source>
        <dbReference type="EMBL" id="KTD80430.1"/>
    </source>
</evidence>
<dbReference type="OrthoDB" id="5654449at2"/>
<sequence length="220" mass="25434">MSRRKADITEPIAPHRVKDTEKDRLNPGYFRIKSGDRVVLREDIVYLWSYNSQKELVIGIEYPWQYPEIFNVDMKNEQEKKIWNSICAQLQGLIEGIKAHHGFGHPTLAAEFNSDGQVKVGLAHLGGELKCINGEWIIDNRSGRFGRYDEVSADIRLQIENTINEVASIFQEANIKVTPKLHFKNPAIFSSKEQKETTFFKKTDESKDNNIESIEKKFEY</sequence>
<dbReference type="PATRIC" id="fig|66969.6.peg.1240"/>